<accession>A0A8J3X1X4</accession>
<dbReference type="EMBL" id="BOON01000031">
    <property type="protein sequence ID" value="GII23794.1"/>
    <property type="molecule type" value="Genomic_DNA"/>
</dbReference>
<dbReference type="Pfam" id="PF01408">
    <property type="entry name" value="GFO_IDH_MocA"/>
    <property type="match status" value="1"/>
</dbReference>
<proteinExistence type="predicted"/>
<keyword evidence="4" id="KW-1185">Reference proteome</keyword>
<dbReference type="Pfam" id="PF22725">
    <property type="entry name" value="GFO_IDH_MocA_C3"/>
    <property type="match status" value="1"/>
</dbReference>
<dbReference type="Proteomes" id="UP000599074">
    <property type="component" value="Unassembled WGS sequence"/>
</dbReference>
<evidence type="ECO:0000313" key="4">
    <source>
        <dbReference type="Proteomes" id="UP000599074"/>
    </source>
</evidence>
<gene>
    <name evidence="3" type="ORF">Pme01_33910</name>
</gene>
<dbReference type="InterPro" id="IPR000683">
    <property type="entry name" value="Gfo/Idh/MocA-like_OxRdtase_N"/>
</dbReference>
<protein>
    <submittedName>
        <fullName evidence="3">Oxidoreductase</fullName>
    </submittedName>
</protein>
<feature type="domain" description="Gfo/Idh/MocA-like oxidoreductase N-terminal" evidence="1">
    <location>
        <begin position="8"/>
        <end position="131"/>
    </location>
</feature>
<dbReference type="RefSeq" id="WP_168114198.1">
    <property type="nucleotide sequence ID" value="NZ_BOON01000031.1"/>
</dbReference>
<name>A0A8J3X1X4_9ACTN</name>
<dbReference type="PANTHER" id="PTHR43249">
    <property type="entry name" value="UDP-N-ACETYL-2-AMINO-2-DEOXY-D-GLUCURONATE OXIDASE"/>
    <property type="match status" value="1"/>
</dbReference>
<dbReference type="InterPro" id="IPR036291">
    <property type="entry name" value="NAD(P)-bd_dom_sf"/>
</dbReference>
<reference evidence="3" key="1">
    <citation type="submission" date="2021-01" db="EMBL/GenBank/DDBJ databases">
        <title>Whole genome shotgun sequence of Planosporangium mesophilum NBRC 109066.</title>
        <authorList>
            <person name="Komaki H."/>
            <person name="Tamura T."/>
        </authorList>
    </citation>
    <scope>NUCLEOTIDE SEQUENCE</scope>
    <source>
        <strain evidence="3">NBRC 109066</strain>
    </source>
</reference>
<dbReference type="AlphaFoldDB" id="A0A8J3X1X4"/>
<evidence type="ECO:0000259" key="1">
    <source>
        <dbReference type="Pfam" id="PF01408"/>
    </source>
</evidence>
<dbReference type="GO" id="GO:0000166">
    <property type="term" value="F:nucleotide binding"/>
    <property type="evidence" value="ECO:0007669"/>
    <property type="project" value="InterPro"/>
</dbReference>
<dbReference type="PANTHER" id="PTHR43249:SF1">
    <property type="entry name" value="D-GLUCOSIDE 3-DEHYDROGENASE"/>
    <property type="match status" value="1"/>
</dbReference>
<dbReference type="Gene3D" id="3.40.50.720">
    <property type="entry name" value="NAD(P)-binding Rossmann-like Domain"/>
    <property type="match status" value="1"/>
</dbReference>
<organism evidence="3 4">
    <name type="scientific">Planosporangium mesophilum</name>
    <dbReference type="NCBI Taxonomy" id="689768"/>
    <lineage>
        <taxon>Bacteria</taxon>
        <taxon>Bacillati</taxon>
        <taxon>Actinomycetota</taxon>
        <taxon>Actinomycetes</taxon>
        <taxon>Micromonosporales</taxon>
        <taxon>Micromonosporaceae</taxon>
        <taxon>Planosporangium</taxon>
    </lineage>
</organism>
<dbReference type="InterPro" id="IPR052515">
    <property type="entry name" value="Gfo/Idh/MocA_Oxidoreductase"/>
</dbReference>
<dbReference type="Gene3D" id="3.30.360.10">
    <property type="entry name" value="Dihydrodipicolinate Reductase, domain 2"/>
    <property type="match status" value="1"/>
</dbReference>
<evidence type="ECO:0000259" key="2">
    <source>
        <dbReference type="Pfam" id="PF22725"/>
    </source>
</evidence>
<feature type="domain" description="GFO/IDH/MocA-like oxidoreductase" evidence="2">
    <location>
        <begin position="144"/>
        <end position="266"/>
    </location>
</feature>
<evidence type="ECO:0000313" key="3">
    <source>
        <dbReference type="EMBL" id="GII23794.1"/>
    </source>
</evidence>
<sequence>MTAAPICVAIVGGGIIGRTHADAILRHPRLRIAAVVDPVSAASAALAERVAAGTGTRPPARYETLTAALADGDVDLVAVCTPSGLHAGVVEEALAAGRHVVLEKPLDATLPSARRLARLAAAAEERGQVCSVISQHRFDPASVAVSRAVAEGRLGRLTSAVASVAWWRGQDYYDSAAWRGTWQYDGGGAAMNQGIHTVDLLLWLLGRPVEVFGYTGLLAHERIEVEDVAVATVRFASGALAVLHATTAAYPGLAVRLQVHGSRGSAVIHDDQVEYLHPDGGVPADQLRGAPEPADGFVVGHLRQYRDIVDAIEHGRPPAVRVPDALLAFTVVKAVYLAATLGRPVLIDDVLSGAFDHVPVRIG</sequence>
<comment type="caution">
    <text evidence="3">The sequence shown here is derived from an EMBL/GenBank/DDBJ whole genome shotgun (WGS) entry which is preliminary data.</text>
</comment>
<dbReference type="SUPFAM" id="SSF55347">
    <property type="entry name" value="Glyceraldehyde-3-phosphate dehydrogenase-like, C-terminal domain"/>
    <property type="match status" value="1"/>
</dbReference>
<dbReference type="InterPro" id="IPR055170">
    <property type="entry name" value="GFO_IDH_MocA-like_dom"/>
</dbReference>
<dbReference type="SUPFAM" id="SSF51735">
    <property type="entry name" value="NAD(P)-binding Rossmann-fold domains"/>
    <property type="match status" value="1"/>
</dbReference>